<organism evidence="1">
    <name type="scientific">Cyanothece sp. (strain PCC 7425 / ATCC 29141)</name>
    <dbReference type="NCBI Taxonomy" id="395961"/>
    <lineage>
        <taxon>Bacteria</taxon>
        <taxon>Bacillati</taxon>
        <taxon>Cyanobacteriota</taxon>
        <taxon>Cyanophyceae</taxon>
        <taxon>Gomontiellales</taxon>
        <taxon>Cyanothecaceae</taxon>
        <taxon>Cyanothece</taxon>
    </lineage>
</organism>
<name>B8HTX9_CYAP4</name>
<proteinExistence type="predicted"/>
<dbReference type="KEGG" id="cyn:Cyan7425_0508"/>
<dbReference type="STRING" id="395961.Cyan7425_0508"/>
<reference evidence="1" key="1">
    <citation type="submission" date="2009-01" db="EMBL/GenBank/DDBJ databases">
        <title>Complete sequence of chromosome Cyanothece sp. PCC 7425.</title>
        <authorList>
            <consortium name="US DOE Joint Genome Institute"/>
            <person name="Lucas S."/>
            <person name="Copeland A."/>
            <person name="Lapidus A."/>
            <person name="Glavina del Rio T."/>
            <person name="Dalin E."/>
            <person name="Tice H."/>
            <person name="Bruce D."/>
            <person name="Goodwin L."/>
            <person name="Pitluck S."/>
            <person name="Sims D."/>
            <person name="Meineke L."/>
            <person name="Brettin T."/>
            <person name="Detter J.C."/>
            <person name="Han C."/>
            <person name="Larimer F."/>
            <person name="Land M."/>
            <person name="Hauser L."/>
            <person name="Kyrpides N."/>
            <person name="Ovchinnikova G."/>
            <person name="Liberton M."/>
            <person name="Stoeckel J."/>
            <person name="Banerjee A."/>
            <person name="Singh A."/>
            <person name="Page L."/>
            <person name="Sato H."/>
            <person name="Zhao L."/>
            <person name="Sherman L."/>
            <person name="Pakrasi H."/>
            <person name="Richardson P."/>
        </authorList>
    </citation>
    <scope>NUCLEOTIDE SEQUENCE</scope>
    <source>
        <strain evidence="1">PCC 7425</strain>
    </source>
</reference>
<dbReference type="InterPro" id="IPR031037">
    <property type="entry name" value="Preny_LynF_TruF"/>
</dbReference>
<dbReference type="CDD" id="cd14243">
    <property type="entry name" value="PT-AcyF_like"/>
    <property type="match status" value="1"/>
</dbReference>
<sequence length="290" mass="33726">MPREQRLQFIKAHQAAFEVEPLYPLALFEALVETFDEDCALEASCKIEFDQLIASRFLIFFSQNFEQNLARVLNFMTQVNQRVDVQINTDLLYHFLGQKFDFRKMIRLATGVDLRSNLADSSLKIHIRLEDYPEKIESALALHGNPDDASYWADLNAIANIGLDFYLDGRSEIEFYPELSEERFQQPEMQVLLQQMFPPFVLAPLKASEIFGFGLSKANPSAVLYYQLKNKQDLPSYFAINDKAHQVHGYYLHQDTRPYMCVGVAQSELAKTRIDQIRLYYHQFFKVQNP</sequence>
<dbReference type="eggNOG" id="COG2226">
    <property type="taxonomic scope" value="Bacteria"/>
</dbReference>
<protein>
    <submittedName>
        <fullName evidence="1">Uncharacterized protein</fullName>
    </submittedName>
</protein>
<dbReference type="HOGENOM" id="CLU_933217_0_0_3"/>
<dbReference type="AlphaFoldDB" id="B8HTX9"/>
<evidence type="ECO:0000313" key="1">
    <source>
        <dbReference type="EMBL" id="ACL42899.1"/>
    </source>
</evidence>
<gene>
    <name evidence="1" type="ordered locus">Cyan7425_0508</name>
</gene>
<dbReference type="Pfam" id="PF19156">
    <property type="entry name" value="DUF5838"/>
    <property type="match status" value="1"/>
</dbReference>
<accession>B8HTX9</accession>
<dbReference type="EMBL" id="CP001344">
    <property type="protein sequence ID" value="ACL42899.1"/>
    <property type="molecule type" value="Genomic_DNA"/>
</dbReference>
<dbReference type="NCBIfam" id="TIGR04445">
    <property type="entry name" value="preny_LynF_TruF"/>
    <property type="match status" value="1"/>
</dbReference>
<dbReference type="OrthoDB" id="498442at2"/>